<dbReference type="GO" id="GO:0006302">
    <property type="term" value="P:double-strand break repair"/>
    <property type="evidence" value="ECO:0007669"/>
    <property type="project" value="TreeGrafter"/>
</dbReference>
<proteinExistence type="predicted"/>
<dbReference type="Pfam" id="PF00271">
    <property type="entry name" value="Helicase_C"/>
    <property type="match status" value="1"/>
</dbReference>
<dbReference type="PANTHER" id="PTHR30580:SF1">
    <property type="entry name" value="COMF OPERON PROTEIN 1"/>
    <property type="match status" value="1"/>
</dbReference>
<dbReference type="GO" id="GO:0016787">
    <property type="term" value="F:hydrolase activity"/>
    <property type="evidence" value="ECO:0007669"/>
    <property type="project" value="InterPro"/>
</dbReference>
<protein>
    <submittedName>
        <fullName evidence="6">Competence protein ComFA</fullName>
    </submittedName>
</protein>
<dbReference type="Pfam" id="PF04851">
    <property type="entry name" value="ResIII"/>
    <property type="match status" value="1"/>
</dbReference>
<evidence type="ECO:0000256" key="2">
    <source>
        <dbReference type="ARBA" id="ARBA00022840"/>
    </source>
</evidence>
<keyword evidence="1" id="KW-0547">Nucleotide-binding</keyword>
<dbReference type="EMBL" id="FOSJ01000011">
    <property type="protein sequence ID" value="SFK12629.1"/>
    <property type="molecule type" value="Genomic_DNA"/>
</dbReference>
<dbReference type="Gene3D" id="3.40.50.300">
    <property type="entry name" value="P-loop containing nucleotide triphosphate hydrolases"/>
    <property type="match status" value="2"/>
</dbReference>
<evidence type="ECO:0000256" key="3">
    <source>
        <dbReference type="ARBA" id="ARBA00023125"/>
    </source>
</evidence>
<dbReference type="SMART" id="SM00490">
    <property type="entry name" value="HELICc"/>
    <property type="match status" value="1"/>
</dbReference>
<dbReference type="InterPro" id="IPR014001">
    <property type="entry name" value="Helicase_ATP-bd"/>
</dbReference>
<keyword evidence="7" id="KW-1185">Reference proteome</keyword>
<dbReference type="InterPro" id="IPR006935">
    <property type="entry name" value="Helicase/UvrB_N"/>
</dbReference>
<dbReference type="InterPro" id="IPR001650">
    <property type="entry name" value="Helicase_C-like"/>
</dbReference>
<feature type="domain" description="Helicase C-terminal" evidence="5">
    <location>
        <begin position="308"/>
        <end position="457"/>
    </location>
</feature>
<accession>A0A1I3WZW1</accession>
<dbReference type="GO" id="GO:0006270">
    <property type="term" value="P:DNA replication initiation"/>
    <property type="evidence" value="ECO:0007669"/>
    <property type="project" value="TreeGrafter"/>
</dbReference>
<dbReference type="AlphaFoldDB" id="A0A1I3WZW1"/>
<keyword evidence="2" id="KW-0067">ATP-binding</keyword>
<evidence type="ECO:0000259" key="4">
    <source>
        <dbReference type="PROSITE" id="PS51192"/>
    </source>
</evidence>
<dbReference type="FunFam" id="3.40.50.300:FF:001736">
    <property type="entry name" value="COMF operon protein 1"/>
    <property type="match status" value="1"/>
</dbReference>
<dbReference type="SUPFAM" id="SSF52540">
    <property type="entry name" value="P-loop containing nucleoside triphosphate hydrolases"/>
    <property type="match status" value="1"/>
</dbReference>
<name>A0A1I3WZW1_9LACT</name>
<evidence type="ECO:0000259" key="5">
    <source>
        <dbReference type="PROSITE" id="PS51194"/>
    </source>
</evidence>
<dbReference type="GO" id="GO:0003677">
    <property type="term" value="F:DNA binding"/>
    <property type="evidence" value="ECO:0007669"/>
    <property type="project" value="UniProtKB-KW"/>
</dbReference>
<gene>
    <name evidence="6" type="ORF">SAMN04488569_101117</name>
</gene>
<dbReference type="SMART" id="SM00487">
    <property type="entry name" value="DEXDc"/>
    <property type="match status" value="1"/>
</dbReference>
<evidence type="ECO:0000313" key="7">
    <source>
        <dbReference type="Proteomes" id="UP000199589"/>
    </source>
</evidence>
<dbReference type="PANTHER" id="PTHR30580">
    <property type="entry name" value="PRIMOSOMAL PROTEIN N"/>
    <property type="match status" value="1"/>
</dbReference>
<evidence type="ECO:0000313" key="6">
    <source>
        <dbReference type="EMBL" id="SFK12629.1"/>
    </source>
</evidence>
<reference evidence="7" key="1">
    <citation type="submission" date="2016-10" db="EMBL/GenBank/DDBJ databases">
        <authorList>
            <person name="Varghese N."/>
            <person name="Submissions S."/>
        </authorList>
    </citation>
    <scope>NUCLEOTIDE SEQUENCE [LARGE SCALE GENOMIC DNA]</scope>
    <source>
        <strain evidence="7">DSM 16108</strain>
    </source>
</reference>
<dbReference type="GO" id="GO:0005524">
    <property type="term" value="F:ATP binding"/>
    <property type="evidence" value="ECO:0007669"/>
    <property type="project" value="UniProtKB-KW"/>
</dbReference>
<dbReference type="Proteomes" id="UP000199589">
    <property type="component" value="Unassembled WGS sequence"/>
</dbReference>
<dbReference type="GO" id="GO:0006310">
    <property type="term" value="P:DNA recombination"/>
    <property type="evidence" value="ECO:0007669"/>
    <property type="project" value="TreeGrafter"/>
</dbReference>
<dbReference type="OrthoDB" id="2077914at2"/>
<dbReference type="PROSITE" id="PS51194">
    <property type="entry name" value="HELICASE_CTER"/>
    <property type="match status" value="1"/>
</dbReference>
<dbReference type="InterPro" id="IPR027417">
    <property type="entry name" value="P-loop_NTPase"/>
</dbReference>
<dbReference type="CDD" id="cd17925">
    <property type="entry name" value="DEXDc_ComFA"/>
    <property type="match status" value="1"/>
</dbReference>
<keyword evidence="3" id="KW-0238">DNA-binding</keyword>
<dbReference type="RefSeq" id="WP_072694220.1">
    <property type="nucleotide sequence ID" value="NZ_FOSJ01000011.1"/>
</dbReference>
<sequence length="457" mass="53008">MRECFDKSILFGREVLKQELTEESDFTEELELRLETSTGFIKRNGKEYCRRCNAPVYPIEQNQCYCKQPCTYCTKCIQMGKVRRCSTFYHLPEPNIFQKAAEPILHWKGRLSSQQEIASEELVQTIKKNETRLLWAVAGAGKTEMLFSGIETAIRQNKRICLASPRVDVCLELAPRLKNAFPTVTMIVLYGGMEEAYTYTQLVVATTHQLYRFKEAFDLLIIDEIDAFPFRLDDSLQFASEKARKKESALIYLTATPDRIYQKKIKENKIQSSILPARYHGHALPVPVTVKENNWKERLLKNPMKTKVYRKILELLKSEKRFLVFVPNIKWMEQFECILREVIPKKKFESVHSEDSDRKRKVQAMRDQKLDFLLTTTILERGVTFIDIDVLVIGADDQIYTESALVQIAGRAGRSPDYPSGEVIYYHDGLTIAIKRAIKQIKRMNHIARSRGLIKNE</sequence>
<feature type="domain" description="Helicase ATP-binding" evidence="4">
    <location>
        <begin position="123"/>
        <end position="275"/>
    </location>
</feature>
<organism evidence="6 7">
    <name type="scientific">Marinilactibacillus piezotolerans</name>
    <dbReference type="NCBI Taxonomy" id="258723"/>
    <lineage>
        <taxon>Bacteria</taxon>
        <taxon>Bacillati</taxon>
        <taxon>Bacillota</taxon>
        <taxon>Bacilli</taxon>
        <taxon>Lactobacillales</taxon>
        <taxon>Carnobacteriaceae</taxon>
        <taxon>Marinilactibacillus</taxon>
    </lineage>
</organism>
<dbReference type="PROSITE" id="PS51192">
    <property type="entry name" value="HELICASE_ATP_BIND_1"/>
    <property type="match status" value="1"/>
</dbReference>
<evidence type="ECO:0000256" key="1">
    <source>
        <dbReference type="ARBA" id="ARBA00022741"/>
    </source>
</evidence>
<dbReference type="GO" id="GO:0043138">
    <property type="term" value="F:3'-5' DNA helicase activity"/>
    <property type="evidence" value="ECO:0007669"/>
    <property type="project" value="TreeGrafter"/>
</dbReference>